<evidence type="ECO:0000313" key="2">
    <source>
        <dbReference type="Proteomes" id="UP001500013"/>
    </source>
</evidence>
<dbReference type="Proteomes" id="UP001500013">
    <property type="component" value="Unassembled WGS sequence"/>
</dbReference>
<evidence type="ECO:0008006" key="3">
    <source>
        <dbReference type="Google" id="ProtNLM"/>
    </source>
</evidence>
<keyword evidence="2" id="KW-1185">Reference proteome</keyword>
<reference evidence="1 2" key="1">
    <citation type="journal article" date="2019" name="Int. J. Syst. Evol. Microbiol.">
        <title>The Global Catalogue of Microorganisms (GCM) 10K type strain sequencing project: providing services to taxonomists for standard genome sequencing and annotation.</title>
        <authorList>
            <consortium name="The Broad Institute Genomics Platform"/>
            <consortium name="The Broad Institute Genome Sequencing Center for Infectious Disease"/>
            <person name="Wu L."/>
            <person name="Ma J."/>
        </authorList>
    </citation>
    <scope>NUCLEOTIDE SEQUENCE [LARGE SCALE GENOMIC DNA]</scope>
    <source>
        <strain evidence="1 2">JCM 15628</strain>
    </source>
</reference>
<accession>A0ABN2R7E9</accession>
<dbReference type="PANTHER" id="PTHR31778">
    <property type="entry name" value="BUD SITE SELECTION PROTEIN RAX2"/>
    <property type="match status" value="1"/>
</dbReference>
<proteinExistence type="predicted"/>
<dbReference type="RefSeq" id="WP_344057260.1">
    <property type="nucleotide sequence ID" value="NZ_BAAAPU010000001.1"/>
</dbReference>
<name>A0ABN2R7E9_9MICO</name>
<dbReference type="EMBL" id="BAAAPU010000001">
    <property type="protein sequence ID" value="GAA1964635.1"/>
    <property type="molecule type" value="Genomic_DNA"/>
</dbReference>
<dbReference type="PANTHER" id="PTHR31778:SF2">
    <property type="entry name" value="BUD SITE SELECTION PROTEIN RAX2"/>
    <property type="match status" value="1"/>
</dbReference>
<gene>
    <name evidence="1" type="ORF">GCM10009817_00470</name>
</gene>
<dbReference type="Gene3D" id="2.80.10.50">
    <property type="match status" value="1"/>
</dbReference>
<comment type="caution">
    <text evidence="1">The sequence shown here is derived from an EMBL/GenBank/DDBJ whole genome shotgun (WGS) entry which is preliminary data.</text>
</comment>
<evidence type="ECO:0000313" key="1">
    <source>
        <dbReference type="EMBL" id="GAA1964635.1"/>
    </source>
</evidence>
<protein>
    <recommendedName>
        <fullName evidence="3">Beta-propeller repeat-containing protein</fullName>
    </recommendedName>
</protein>
<organism evidence="1 2">
    <name type="scientific">Terrabacter lapilli</name>
    <dbReference type="NCBI Taxonomy" id="436231"/>
    <lineage>
        <taxon>Bacteria</taxon>
        <taxon>Bacillati</taxon>
        <taxon>Actinomycetota</taxon>
        <taxon>Actinomycetes</taxon>
        <taxon>Micrococcales</taxon>
        <taxon>Intrasporangiaceae</taxon>
        <taxon>Terrabacter</taxon>
    </lineage>
</organism>
<sequence>MAISNGTLFIGGTFTSVQDRSGVARARTRLAAIDVATCDLTSWTAPANGEVLSIAVAGSTVYVGGSFTSVGSASRSYLAALSASTAQVQSFNPVVNKTVRALVTSSTTLYAGGDFAKVGAASRAKLAAFSLSTGALSSGWQPKANGKVNALALSADGGRVYAGGLFTTLNGLGAYQYLGAVDSSTGKIDDGFAPHSVFGVLDLVTDANGVYVGQAGSGGHLLLLNQDGTLKQPVYQLDGDVQAVAVDGDSVYGGGHFTNYCVGNTGSGAPFKCDQNLSRRKLIEVSVSGGQVTSWAPSLDSPFGVLAAVVDPSTHDLWVGGDFTHVSGQAVAHLAKFPAK</sequence>
<dbReference type="InterPro" id="IPR011047">
    <property type="entry name" value="Quinoprotein_ADH-like_sf"/>
</dbReference>
<dbReference type="SUPFAM" id="SSF50998">
    <property type="entry name" value="Quinoprotein alcohol dehydrogenase-like"/>
    <property type="match status" value="1"/>
</dbReference>